<dbReference type="PANTHER" id="PTHR46060">
    <property type="entry name" value="MARINER MOS1 TRANSPOSASE-LIKE PROTEIN"/>
    <property type="match status" value="1"/>
</dbReference>
<evidence type="ECO:0008006" key="4">
    <source>
        <dbReference type="Google" id="ProtNLM"/>
    </source>
</evidence>
<evidence type="ECO:0000313" key="3">
    <source>
        <dbReference type="Proteomes" id="UP001303046"/>
    </source>
</evidence>
<dbReference type="InterPro" id="IPR001888">
    <property type="entry name" value="Transposase_1"/>
</dbReference>
<dbReference type="Proteomes" id="UP001303046">
    <property type="component" value="Unassembled WGS sequence"/>
</dbReference>
<reference evidence="2 3" key="1">
    <citation type="submission" date="2023-08" db="EMBL/GenBank/DDBJ databases">
        <title>A Necator americanus chromosomal reference genome.</title>
        <authorList>
            <person name="Ilik V."/>
            <person name="Petrzelkova K.J."/>
            <person name="Pardy F."/>
            <person name="Fuh T."/>
            <person name="Niatou-Singa F.S."/>
            <person name="Gouil Q."/>
            <person name="Baker L."/>
            <person name="Ritchie M.E."/>
            <person name="Jex A.R."/>
            <person name="Gazzola D."/>
            <person name="Li H."/>
            <person name="Toshio Fujiwara R."/>
            <person name="Zhan B."/>
            <person name="Aroian R.V."/>
            <person name="Pafco B."/>
            <person name="Schwarz E.M."/>
        </authorList>
    </citation>
    <scope>NUCLEOTIDE SEQUENCE [LARGE SCALE GENOMIC DNA]</scope>
    <source>
        <strain evidence="2 3">Aroian</strain>
        <tissue evidence="2">Whole animal</tissue>
    </source>
</reference>
<proteinExistence type="predicted"/>
<keyword evidence="3" id="KW-1185">Reference proteome</keyword>
<evidence type="ECO:0000313" key="2">
    <source>
        <dbReference type="EMBL" id="KAK6754674.1"/>
    </source>
</evidence>
<gene>
    <name evidence="2" type="primary">Necator_chrV.g18368</name>
    <name evidence="2" type="ORF">RB195_013577</name>
</gene>
<comment type="caution">
    <text evidence="2">The sequence shown here is derived from an EMBL/GenBank/DDBJ whole genome shotgun (WGS) entry which is preliminary data.</text>
</comment>
<dbReference type="EMBL" id="JAVFWL010000005">
    <property type="protein sequence ID" value="KAK6754674.1"/>
    <property type="molecule type" value="Genomic_DNA"/>
</dbReference>
<organism evidence="2 3">
    <name type="scientific">Necator americanus</name>
    <name type="common">Human hookworm</name>
    <dbReference type="NCBI Taxonomy" id="51031"/>
    <lineage>
        <taxon>Eukaryota</taxon>
        <taxon>Metazoa</taxon>
        <taxon>Ecdysozoa</taxon>
        <taxon>Nematoda</taxon>
        <taxon>Chromadorea</taxon>
        <taxon>Rhabditida</taxon>
        <taxon>Rhabditina</taxon>
        <taxon>Rhabditomorpha</taxon>
        <taxon>Strongyloidea</taxon>
        <taxon>Ancylostomatidae</taxon>
        <taxon>Bunostominae</taxon>
        <taxon>Necator</taxon>
    </lineage>
</organism>
<feature type="region of interest" description="Disordered" evidence="1">
    <location>
        <begin position="95"/>
        <end position="120"/>
    </location>
</feature>
<accession>A0ABR1DW95</accession>
<dbReference type="PANTHER" id="PTHR46060:SF1">
    <property type="entry name" value="MARINER MOS1 TRANSPOSASE-LIKE PROTEIN"/>
    <property type="match status" value="1"/>
</dbReference>
<dbReference type="InterPro" id="IPR052709">
    <property type="entry name" value="Transposase-MT_Hybrid"/>
</dbReference>
<evidence type="ECO:0000256" key="1">
    <source>
        <dbReference type="SAM" id="MobiDB-lite"/>
    </source>
</evidence>
<sequence length="120" mass="13806">MLSVWWGVHGIYRFELLRDNTKVAAEVYCAQLQRLTDKIRNKHPKLDNHHLEENCYGDSDHLENDFRAFFASKSPEFYAKGIRDLVRRWQKVVDADGGSEEGDGAETLARIKINNNPGSD</sequence>
<dbReference type="Pfam" id="PF01359">
    <property type="entry name" value="Transposase_1"/>
    <property type="match status" value="1"/>
</dbReference>
<dbReference type="Gene3D" id="3.30.420.10">
    <property type="entry name" value="Ribonuclease H-like superfamily/Ribonuclease H"/>
    <property type="match status" value="2"/>
</dbReference>
<protein>
    <recommendedName>
        <fullName evidence="4">Mariner Mos1 transposase</fullName>
    </recommendedName>
</protein>
<dbReference type="InterPro" id="IPR036397">
    <property type="entry name" value="RNaseH_sf"/>
</dbReference>
<name>A0ABR1DW95_NECAM</name>